<feature type="transmembrane region" description="Helical" evidence="1">
    <location>
        <begin position="21"/>
        <end position="44"/>
    </location>
</feature>
<evidence type="ECO:0000313" key="2">
    <source>
        <dbReference type="EMBL" id="ABN06861.1"/>
    </source>
</evidence>
<keyword evidence="1" id="KW-1133">Transmembrane helix</keyword>
<keyword evidence="1" id="KW-0472">Membrane</keyword>
<evidence type="ECO:0000256" key="1">
    <source>
        <dbReference type="SAM" id="Phobius"/>
    </source>
</evidence>
<dbReference type="AlphaFoldDB" id="A2SRA5"/>
<dbReference type="KEGG" id="mla:Mlab_0689"/>
<evidence type="ECO:0008006" key="4">
    <source>
        <dbReference type="Google" id="ProtNLM"/>
    </source>
</evidence>
<organism evidence="2 3">
    <name type="scientific">Methanocorpusculum labreanum (strain ATCC 43576 / DSM 4855 / Z)</name>
    <dbReference type="NCBI Taxonomy" id="410358"/>
    <lineage>
        <taxon>Archaea</taxon>
        <taxon>Methanobacteriati</taxon>
        <taxon>Methanobacteriota</taxon>
        <taxon>Stenosarchaea group</taxon>
        <taxon>Methanomicrobia</taxon>
        <taxon>Methanomicrobiales</taxon>
        <taxon>Methanocorpusculaceae</taxon>
        <taxon>Methanocorpusculum</taxon>
    </lineage>
</organism>
<reference evidence="2 3" key="1">
    <citation type="journal article" date="2009" name="Stand. Genomic Sci.">
        <title>Complete genome sequence of Methanocorpusculum labreanum type strain Z.</title>
        <authorList>
            <person name="Anderson I.J."/>
            <person name="Sieprawska-Lupa M."/>
            <person name="Goltsman E."/>
            <person name="Lapidus A."/>
            <person name="Copeland A."/>
            <person name="Glavina Del Rio T."/>
            <person name="Tice H."/>
            <person name="Dalin E."/>
            <person name="Barry K."/>
            <person name="Pitluck S."/>
            <person name="Hauser L."/>
            <person name="Land M."/>
            <person name="Lucas S."/>
            <person name="Richardson P."/>
            <person name="Whitman W.B."/>
            <person name="Kyrpides N.C."/>
        </authorList>
    </citation>
    <scope>NUCLEOTIDE SEQUENCE [LARGE SCALE GENOMIC DNA]</scope>
    <source>
        <strain evidence="3">ATCC 43576 / DSM 4855 / Z</strain>
    </source>
</reference>
<evidence type="ECO:0000313" key="3">
    <source>
        <dbReference type="Proteomes" id="UP000000365"/>
    </source>
</evidence>
<accession>A2SRA5</accession>
<name>A2SRA5_METLZ</name>
<protein>
    <recommendedName>
        <fullName evidence="4">Archaeal Type IV pilin N-terminal domain-containing protein</fullName>
    </recommendedName>
</protein>
<keyword evidence="1" id="KW-0812">Transmembrane</keyword>
<proteinExistence type="predicted"/>
<gene>
    <name evidence="2" type="ordered locus">Mlab_0689</name>
</gene>
<sequence length="138" mass="14880">MVIRYKKTSPKQRRIVMAISLVITIIVILVASLGGLLFGASYILDQSLKDPEVLVHPAISGNDIIVTIYEGEKVGELVQLSLEIEGYAPVVQNVPSGATQIVYVGIASQVTGTRNVGVRGIFTDGSVKLLKVIELRFT</sequence>
<dbReference type="Proteomes" id="UP000000365">
    <property type="component" value="Chromosome"/>
</dbReference>
<dbReference type="HOGENOM" id="CLU_1850654_0_0_2"/>
<dbReference type="STRING" id="410358.Mlab_0689"/>
<dbReference type="EMBL" id="CP000559">
    <property type="protein sequence ID" value="ABN06861.1"/>
    <property type="molecule type" value="Genomic_DNA"/>
</dbReference>
<keyword evidence="3" id="KW-1185">Reference proteome</keyword>